<proteinExistence type="predicted"/>
<protein>
    <submittedName>
        <fullName evidence="3">Uncharacterized protein</fullName>
    </submittedName>
</protein>
<feature type="transmembrane region" description="Helical" evidence="2">
    <location>
        <begin position="144"/>
        <end position="165"/>
    </location>
</feature>
<gene>
    <name evidence="3" type="ORF">RHGRI_021309</name>
</gene>
<feature type="compositionally biased region" description="Low complexity" evidence="1">
    <location>
        <begin position="47"/>
        <end position="60"/>
    </location>
</feature>
<evidence type="ECO:0000256" key="1">
    <source>
        <dbReference type="SAM" id="MobiDB-lite"/>
    </source>
</evidence>
<feature type="transmembrane region" description="Helical" evidence="2">
    <location>
        <begin position="112"/>
        <end position="132"/>
    </location>
</feature>
<keyword evidence="2" id="KW-1133">Transmembrane helix</keyword>
<keyword evidence="2" id="KW-0472">Membrane</keyword>
<dbReference type="EMBL" id="JACTNZ010000007">
    <property type="protein sequence ID" value="KAG5541441.1"/>
    <property type="molecule type" value="Genomic_DNA"/>
</dbReference>
<dbReference type="Proteomes" id="UP000823749">
    <property type="component" value="Chromosome 7"/>
</dbReference>
<organism evidence="3 4">
    <name type="scientific">Rhododendron griersonianum</name>
    <dbReference type="NCBI Taxonomy" id="479676"/>
    <lineage>
        <taxon>Eukaryota</taxon>
        <taxon>Viridiplantae</taxon>
        <taxon>Streptophyta</taxon>
        <taxon>Embryophyta</taxon>
        <taxon>Tracheophyta</taxon>
        <taxon>Spermatophyta</taxon>
        <taxon>Magnoliopsida</taxon>
        <taxon>eudicotyledons</taxon>
        <taxon>Gunneridae</taxon>
        <taxon>Pentapetalae</taxon>
        <taxon>asterids</taxon>
        <taxon>Ericales</taxon>
        <taxon>Ericaceae</taxon>
        <taxon>Ericoideae</taxon>
        <taxon>Rhodoreae</taxon>
        <taxon>Rhododendron</taxon>
    </lineage>
</organism>
<keyword evidence="2" id="KW-0812">Transmembrane</keyword>
<feature type="region of interest" description="Disordered" evidence="1">
    <location>
        <begin position="44"/>
        <end position="78"/>
    </location>
</feature>
<evidence type="ECO:0000313" key="3">
    <source>
        <dbReference type="EMBL" id="KAG5541441.1"/>
    </source>
</evidence>
<evidence type="ECO:0000256" key="2">
    <source>
        <dbReference type="SAM" id="Phobius"/>
    </source>
</evidence>
<feature type="transmembrane region" description="Helical" evidence="2">
    <location>
        <begin position="177"/>
        <end position="198"/>
    </location>
</feature>
<reference evidence="3" key="1">
    <citation type="submission" date="2020-08" db="EMBL/GenBank/DDBJ databases">
        <title>Plant Genome Project.</title>
        <authorList>
            <person name="Zhang R.-G."/>
        </authorList>
    </citation>
    <scope>NUCLEOTIDE SEQUENCE</scope>
    <source>
        <strain evidence="3">WSP0</strain>
        <tissue evidence="3">Leaf</tissue>
    </source>
</reference>
<sequence length="231" mass="25824">MIFQFPTLLDKWIQPKRLKFVRKRANEEGKCSLHTSFPQPIPDASVLPADSAPASSGSSLPEPPESSPNNDVTVPPPLRRSDRVREIPIHLPGRRFVLTWPEFEVVHSWYKAYVFVHILALNGGAFVASLAKEGDKVNQDGKEMLTNVVVFLIFLSTGMSVANALHELNEKLKTWNWFKFLVLLVLMPINCVIIKTAYTEKGDGVSKDKKGDYGDHLLILFLISGMLSDPA</sequence>
<name>A0AAV6JJS6_9ERIC</name>
<accession>A0AAV6JJS6</accession>
<comment type="caution">
    <text evidence="3">The sequence shown here is derived from an EMBL/GenBank/DDBJ whole genome shotgun (WGS) entry which is preliminary data.</text>
</comment>
<evidence type="ECO:0000313" key="4">
    <source>
        <dbReference type="Proteomes" id="UP000823749"/>
    </source>
</evidence>
<keyword evidence="4" id="KW-1185">Reference proteome</keyword>
<dbReference type="AlphaFoldDB" id="A0AAV6JJS6"/>